<dbReference type="InterPro" id="IPR000700">
    <property type="entry name" value="PAS-assoc_C"/>
</dbReference>
<dbReference type="PROSITE" id="PS50113">
    <property type="entry name" value="PAC"/>
    <property type="match status" value="1"/>
</dbReference>
<dbReference type="NCBIfam" id="TIGR00254">
    <property type="entry name" value="GGDEF"/>
    <property type="match status" value="1"/>
</dbReference>
<dbReference type="GO" id="GO:0003824">
    <property type="term" value="F:catalytic activity"/>
    <property type="evidence" value="ECO:0007669"/>
    <property type="project" value="UniProtKB-ARBA"/>
</dbReference>
<dbReference type="InterPro" id="IPR029787">
    <property type="entry name" value="Nucleotide_cyclase"/>
</dbReference>
<dbReference type="InterPro" id="IPR043128">
    <property type="entry name" value="Rev_trsase/Diguanyl_cyclase"/>
</dbReference>
<evidence type="ECO:0000259" key="3">
    <source>
        <dbReference type="PROSITE" id="PS50887"/>
    </source>
</evidence>
<dbReference type="SUPFAM" id="SSF55073">
    <property type="entry name" value="Nucleotide cyclase"/>
    <property type="match status" value="1"/>
</dbReference>
<keyword evidence="5" id="KW-1185">Reference proteome</keyword>
<dbReference type="FunFam" id="3.30.70.270:FF:000001">
    <property type="entry name" value="Diguanylate cyclase domain protein"/>
    <property type="match status" value="1"/>
</dbReference>
<dbReference type="InterPro" id="IPR052163">
    <property type="entry name" value="DGC-Regulatory_Protein"/>
</dbReference>
<reference evidence="5" key="1">
    <citation type="submission" date="2018-09" db="EMBL/GenBank/DDBJ databases">
        <authorList>
            <person name="Zhu H."/>
        </authorList>
    </citation>
    <scope>NUCLEOTIDE SEQUENCE [LARGE SCALE GENOMIC DNA]</scope>
    <source>
        <strain evidence="5">K1R23-30</strain>
    </source>
</reference>
<dbReference type="PANTHER" id="PTHR46663:SF2">
    <property type="entry name" value="GGDEF DOMAIN-CONTAINING PROTEIN"/>
    <property type="match status" value="1"/>
</dbReference>
<feature type="coiled-coil region" evidence="1">
    <location>
        <begin position="171"/>
        <end position="205"/>
    </location>
</feature>
<name>A0A3A3FM98_9BURK</name>
<accession>A0A3A3FM98</accession>
<evidence type="ECO:0000313" key="5">
    <source>
        <dbReference type="Proteomes" id="UP000265955"/>
    </source>
</evidence>
<dbReference type="SMART" id="SM00267">
    <property type="entry name" value="GGDEF"/>
    <property type="match status" value="1"/>
</dbReference>
<protein>
    <submittedName>
        <fullName evidence="4">Diguanylate cyclase</fullName>
    </submittedName>
</protein>
<proteinExistence type="predicted"/>
<dbReference type="Gene3D" id="3.30.70.270">
    <property type="match status" value="1"/>
</dbReference>
<dbReference type="CDD" id="cd00130">
    <property type="entry name" value="PAS"/>
    <property type="match status" value="1"/>
</dbReference>
<sequence>MPPAVARQCHQIHADGTGSPSGGLILSASINHNPPSEGKLQLRDTLLEYQAILDNASLGIAFTRRRTFLHCNRRFSDMFGWESNELVGQAAGITYPSQAAYDDWIRIATPALRSGQRLDTEVLMARRDGSTFWCRMLGRLVDPGDSSKGAIFITEDITDRKHAQEALLRARDELELRVQERTAELAMANARLQAEIQERLQAEEQIRYLANHDALTGLPNRRLLEDRLEQALEMARRNGHQVAVQFIDLDCFKPVNDRLGHRIGDLLLQAVALRLRGLLRAVDTVSRVGGDEFVLVLPEIHVAKAAGDIAQKVLEALSQPYQIEGHELHITPSIGISLYPHDAENGERLLTAADNAMYLAKRRGRGNWQLFDTGARA</sequence>
<dbReference type="NCBIfam" id="TIGR00229">
    <property type="entry name" value="sensory_box"/>
    <property type="match status" value="1"/>
</dbReference>
<dbReference type="RefSeq" id="WP_119767298.1">
    <property type="nucleotide sequence ID" value="NZ_QYUO01000001.1"/>
</dbReference>
<evidence type="ECO:0000313" key="4">
    <source>
        <dbReference type="EMBL" id="RJF97347.1"/>
    </source>
</evidence>
<gene>
    <name evidence="4" type="ORF">D3871_01470</name>
</gene>
<dbReference type="OrthoDB" id="9813903at2"/>
<dbReference type="Pfam" id="PF00990">
    <property type="entry name" value="GGDEF"/>
    <property type="match status" value="1"/>
</dbReference>
<dbReference type="InterPro" id="IPR000160">
    <property type="entry name" value="GGDEF_dom"/>
</dbReference>
<dbReference type="Gene3D" id="3.30.450.20">
    <property type="entry name" value="PAS domain"/>
    <property type="match status" value="1"/>
</dbReference>
<dbReference type="SUPFAM" id="SSF55785">
    <property type="entry name" value="PYP-like sensor domain (PAS domain)"/>
    <property type="match status" value="1"/>
</dbReference>
<organism evidence="4 5">
    <name type="scientific">Noviherbaspirillum saxi</name>
    <dbReference type="NCBI Taxonomy" id="2320863"/>
    <lineage>
        <taxon>Bacteria</taxon>
        <taxon>Pseudomonadati</taxon>
        <taxon>Pseudomonadota</taxon>
        <taxon>Betaproteobacteria</taxon>
        <taxon>Burkholderiales</taxon>
        <taxon>Oxalobacteraceae</taxon>
        <taxon>Noviherbaspirillum</taxon>
    </lineage>
</organism>
<dbReference type="EMBL" id="QYUO01000001">
    <property type="protein sequence ID" value="RJF97347.1"/>
    <property type="molecule type" value="Genomic_DNA"/>
</dbReference>
<evidence type="ECO:0000256" key="1">
    <source>
        <dbReference type="SAM" id="Coils"/>
    </source>
</evidence>
<feature type="domain" description="GGDEF" evidence="3">
    <location>
        <begin position="240"/>
        <end position="373"/>
    </location>
</feature>
<dbReference type="InterPro" id="IPR000014">
    <property type="entry name" value="PAS"/>
</dbReference>
<comment type="caution">
    <text evidence="4">The sequence shown here is derived from an EMBL/GenBank/DDBJ whole genome shotgun (WGS) entry which is preliminary data.</text>
</comment>
<keyword evidence="1" id="KW-0175">Coiled coil</keyword>
<dbReference type="Proteomes" id="UP000265955">
    <property type="component" value="Unassembled WGS sequence"/>
</dbReference>
<dbReference type="AlphaFoldDB" id="A0A3A3FM98"/>
<dbReference type="CDD" id="cd01949">
    <property type="entry name" value="GGDEF"/>
    <property type="match status" value="1"/>
</dbReference>
<dbReference type="Pfam" id="PF13426">
    <property type="entry name" value="PAS_9"/>
    <property type="match status" value="1"/>
</dbReference>
<dbReference type="PANTHER" id="PTHR46663">
    <property type="entry name" value="DIGUANYLATE CYCLASE DGCT-RELATED"/>
    <property type="match status" value="1"/>
</dbReference>
<dbReference type="PROSITE" id="PS50887">
    <property type="entry name" value="GGDEF"/>
    <property type="match status" value="1"/>
</dbReference>
<dbReference type="InterPro" id="IPR035965">
    <property type="entry name" value="PAS-like_dom_sf"/>
</dbReference>
<feature type="domain" description="PAC" evidence="2">
    <location>
        <begin position="118"/>
        <end position="169"/>
    </location>
</feature>
<evidence type="ECO:0000259" key="2">
    <source>
        <dbReference type="PROSITE" id="PS50113"/>
    </source>
</evidence>